<comment type="caution">
    <text evidence="3">The sequence shown here is derived from an EMBL/GenBank/DDBJ whole genome shotgun (WGS) entry which is preliminary data.</text>
</comment>
<keyword evidence="2" id="KW-0732">Signal</keyword>
<protein>
    <submittedName>
        <fullName evidence="3">Uncharacterized protein</fullName>
    </submittedName>
</protein>
<dbReference type="AlphaFoldDB" id="A0A066Z3H8"/>
<feature type="signal peptide" evidence="2">
    <location>
        <begin position="1"/>
        <end position="20"/>
    </location>
</feature>
<feature type="region of interest" description="Disordered" evidence="1">
    <location>
        <begin position="30"/>
        <end position="49"/>
    </location>
</feature>
<gene>
    <name evidence="3" type="ORF">KCH_14240</name>
</gene>
<dbReference type="PATRIC" id="fig|1348663.4.peg.1367"/>
<sequence length="49" mass="5651">MRTRVKKPRAYLLSMAFRSAPLLGMAPASRWPAGRPRGWPRPAGQWYPR</sequence>
<name>A0A066Z3H8_9ACTN</name>
<evidence type="ECO:0000256" key="1">
    <source>
        <dbReference type="SAM" id="MobiDB-lite"/>
    </source>
</evidence>
<evidence type="ECO:0000256" key="2">
    <source>
        <dbReference type="SAM" id="SignalP"/>
    </source>
</evidence>
<organism evidence="3 4">
    <name type="scientific">Kitasatospora cheerisanensis KCTC 2395</name>
    <dbReference type="NCBI Taxonomy" id="1348663"/>
    <lineage>
        <taxon>Bacteria</taxon>
        <taxon>Bacillati</taxon>
        <taxon>Actinomycetota</taxon>
        <taxon>Actinomycetes</taxon>
        <taxon>Kitasatosporales</taxon>
        <taxon>Streptomycetaceae</taxon>
        <taxon>Kitasatospora</taxon>
    </lineage>
</organism>
<accession>A0A066Z3H8</accession>
<dbReference type="EMBL" id="JNBY01000053">
    <property type="protein sequence ID" value="KDN86794.1"/>
    <property type="molecule type" value="Genomic_DNA"/>
</dbReference>
<evidence type="ECO:0000313" key="4">
    <source>
        <dbReference type="Proteomes" id="UP000027178"/>
    </source>
</evidence>
<keyword evidence="4" id="KW-1185">Reference proteome</keyword>
<dbReference type="HOGENOM" id="CLU_3136686_0_0_11"/>
<feature type="chain" id="PRO_5039002397" evidence="2">
    <location>
        <begin position="21"/>
        <end position="49"/>
    </location>
</feature>
<evidence type="ECO:0000313" key="3">
    <source>
        <dbReference type="EMBL" id="KDN86794.1"/>
    </source>
</evidence>
<proteinExistence type="predicted"/>
<reference evidence="3 4" key="1">
    <citation type="submission" date="2014-05" db="EMBL/GenBank/DDBJ databases">
        <title>Draft Genome Sequence of Kitasatospora cheerisanensis KCTC 2395.</title>
        <authorList>
            <person name="Nam D.H."/>
        </authorList>
    </citation>
    <scope>NUCLEOTIDE SEQUENCE [LARGE SCALE GENOMIC DNA]</scope>
    <source>
        <strain evidence="3 4">KCTC 2395</strain>
    </source>
</reference>
<dbReference type="Proteomes" id="UP000027178">
    <property type="component" value="Unassembled WGS sequence"/>
</dbReference>